<proteinExistence type="predicted"/>
<keyword evidence="2" id="KW-0547">Nucleotide-binding</keyword>
<keyword evidence="1" id="KW-0472">Membrane</keyword>
<feature type="transmembrane region" description="Helical" evidence="1">
    <location>
        <begin position="101"/>
        <end position="122"/>
    </location>
</feature>
<dbReference type="AlphaFoldDB" id="A0A4Q4KLK6"/>
<feature type="transmembrane region" description="Helical" evidence="1">
    <location>
        <begin position="183"/>
        <end position="203"/>
    </location>
</feature>
<evidence type="ECO:0000256" key="1">
    <source>
        <dbReference type="SAM" id="Phobius"/>
    </source>
</evidence>
<feature type="transmembrane region" description="Helical" evidence="1">
    <location>
        <begin position="209"/>
        <end position="226"/>
    </location>
</feature>
<feature type="transmembrane region" description="Helical" evidence="1">
    <location>
        <begin position="159"/>
        <end position="178"/>
    </location>
</feature>
<dbReference type="OrthoDB" id="102112at2"/>
<dbReference type="GO" id="GO:0005524">
    <property type="term" value="F:ATP binding"/>
    <property type="evidence" value="ECO:0007669"/>
    <property type="project" value="UniProtKB-KW"/>
</dbReference>
<organism evidence="2 3">
    <name type="scientific">Brumimicrobium glaciale</name>
    <dbReference type="NCBI Taxonomy" id="200475"/>
    <lineage>
        <taxon>Bacteria</taxon>
        <taxon>Pseudomonadati</taxon>
        <taxon>Bacteroidota</taxon>
        <taxon>Flavobacteriia</taxon>
        <taxon>Flavobacteriales</taxon>
        <taxon>Crocinitomicaceae</taxon>
        <taxon>Brumimicrobium</taxon>
    </lineage>
</organism>
<gene>
    <name evidence="2" type="ORF">ERX46_07705</name>
</gene>
<dbReference type="RefSeq" id="WP_130093281.1">
    <property type="nucleotide sequence ID" value="NZ_SETE01000003.1"/>
</dbReference>
<name>A0A4Q4KLK6_9FLAO</name>
<comment type="caution">
    <text evidence="2">The sequence shown here is derived from an EMBL/GenBank/DDBJ whole genome shotgun (WGS) entry which is preliminary data.</text>
</comment>
<keyword evidence="1" id="KW-0812">Transmembrane</keyword>
<feature type="transmembrane region" description="Helical" evidence="1">
    <location>
        <begin position="6"/>
        <end position="28"/>
    </location>
</feature>
<dbReference type="EMBL" id="SETE01000003">
    <property type="protein sequence ID" value="RYM33840.1"/>
    <property type="molecule type" value="Genomic_DNA"/>
</dbReference>
<evidence type="ECO:0000313" key="3">
    <source>
        <dbReference type="Proteomes" id="UP000293952"/>
    </source>
</evidence>
<keyword evidence="3" id="KW-1185">Reference proteome</keyword>
<keyword evidence="2" id="KW-0067">ATP-binding</keyword>
<feature type="transmembrane region" description="Helical" evidence="1">
    <location>
        <begin position="257"/>
        <end position="276"/>
    </location>
</feature>
<accession>A0A4Q4KLK6</accession>
<dbReference type="Proteomes" id="UP000293952">
    <property type="component" value="Unassembled WGS sequence"/>
</dbReference>
<sequence>MMKRLSSSIYSILLLIGFLGVIFIPFSFRNLNLQEEITRFIFEDSLLFLASLFEGISITNPAISSDSTSMYLLVLILLFIAIIFSLLLPLFSFWKKHKNKILTIIQLILVYYLALIMLKYGFDKVFKAQFYLPEPNLLFTPLGKLDKDILYWSTMGSSYSYNIFMGLMEVIPALLLLFKRMRILGLFILSGVLINVVFVNFSFDISVKLFSSFLLFINLLLLAPSIKKIIQFFVLNKSTSLPYLTGQKLIASKTIRFSIKTIAITFIFLETLLPYIQSGNFNDDTVPRNPLHGAYEISQTESEGLPENFNIKRFFIHRQNYFIFQYEDDSMEDFALEIKQNELILTDYEGEIIRLEYKYSEDSKSLEIKSDVFGWTIYAKELNWRELPLMQPLFHWNVDGINEKL</sequence>
<feature type="transmembrane region" description="Helical" evidence="1">
    <location>
        <begin position="70"/>
        <end position="94"/>
    </location>
</feature>
<protein>
    <submittedName>
        <fullName evidence="2">ABC transporter ATP-binding protein</fullName>
    </submittedName>
</protein>
<reference evidence="2 3" key="1">
    <citation type="submission" date="2019-02" db="EMBL/GenBank/DDBJ databases">
        <title>Genome sequence of the sea-ice species Brumimicrobium glaciale.</title>
        <authorList>
            <person name="Bowman J.P."/>
        </authorList>
    </citation>
    <scope>NUCLEOTIDE SEQUENCE [LARGE SCALE GENOMIC DNA]</scope>
    <source>
        <strain evidence="2 3">IC156</strain>
    </source>
</reference>
<evidence type="ECO:0000313" key="2">
    <source>
        <dbReference type="EMBL" id="RYM33840.1"/>
    </source>
</evidence>
<keyword evidence="1" id="KW-1133">Transmembrane helix</keyword>